<dbReference type="Gene3D" id="3.10.450.620">
    <property type="entry name" value="JHP933, nucleotidyltransferase-like core domain"/>
    <property type="match status" value="1"/>
</dbReference>
<organism evidence="1 2">
    <name type="scientific">Mycobacterium mantenii</name>
    <dbReference type="NCBI Taxonomy" id="560555"/>
    <lineage>
        <taxon>Bacteria</taxon>
        <taxon>Bacillati</taxon>
        <taxon>Actinomycetota</taxon>
        <taxon>Actinomycetes</taxon>
        <taxon>Mycobacteriales</taxon>
        <taxon>Mycobacteriaceae</taxon>
        <taxon>Mycobacterium</taxon>
        <taxon>Mycobacterium avium complex (MAC)</taxon>
    </lineage>
</organism>
<name>A0A1A2T9T1_MYCNT</name>
<dbReference type="InterPro" id="IPR014942">
    <property type="entry name" value="AbiEii"/>
</dbReference>
<evidence type="ECO:0000313" key="2">
    <source>
        <dbReference type="Proteomes" id="UP000092389"/>
    </source>
</evidence>
<dbReference type="RefSeq" id="WP_067910842.1">
    <property type="nucleotide sequence ID" value="NZ_LZJP01000042.1"/>
</dbReference>
<evidence type="ECO:0008006" key="3">
    <source>
        <dbReference type="Google" id="ProtNLM"/>
    </source>
</evidence>
<sequence length="333" mass="36405">MALLRDHPEDLQGLIGAAAATRALDQTFLEKDFWVTEVLRAATVPRMLTARDGTKHPTGTIFKGGTSLSRIYGLIERFSEDVDLLVRFPDVDASPGAKDKVLKGIRDDVADHLRLDATQLTLEAATTGVKRNVRYHYPGSTVPDHGPVSSGVLLEMGCRGGTYPTQKHQLRSMVADYAIHQLNESQDTWDEFAPVAVEVLAPVRTLLEKLALLHDAVSRYEQEGDGRLLKAGRHIYDVHQMLVCPDVVAELEAIGTDGVMRLCADIDEHSHAAEFTFTPRPDDGYGCSPLVDPSHPSRAVLNRGYNQVMGLVYGTRPAFDNCIAAIGARAALL</sequence>
<gene>
    <name evidence="1" type="ORF">A5683_25285</name>
</gene>
<protein>
    <recommendedName>
        <fullName evidence="3">Nucleotidyltransferase</fullName>
    </recommendedName>
</protein>
<dbReference type="Proteomes" id="UP000092389">
    <property type="component" value="Unassembled WGS sequence"/>
</dbReference>
<dbReference type="AlphaFoldDB" id="A0A1A2T9T1"/>
<reference evidence="1 2" key="1">
    <citation type="submission" date="2016-06" db="EMBL/GenBank/DDBJ databases">
        <authorList>
            <person name="Kjaerup R.B."/>
            <person name="Dalgaard T.S."/>
            <person name="Juul-Madsen H.R."/>
        </authorList>
    </citation>
    <scope>NUCLEOTIDE SEQUENCE [LARGE SCALE GENOMIC DNA]</scope>
    <source>
        <strain evidence="1 2">E152</strain>
    </source>
</reference>
<proteinExistence type="predicted"/>
<dbReference type="EMBL" id="LZJU01000116">
    <property type="protein sequence ID" value="OBH73136.1"/>
    <property type="molecule type" value="Genomic_DNA"/>
</dbReference>
<dbReference type="OrthoDB" id="9780929at2"/>
<accession>A0A1A2T9T1</accession>
<comment type="caution">
    <text evidence="1">The sequence shown here is derived from an EMBL/GenBank/DDBJ whole genome shotgun (WGS) entry which is preliminary data.</text>
</comment>
<evidence type="ECO:0000313" key="1">
    <source>
        <dbReference type="EMBL" id="OBH73136.1"/>
    </source>
</evidence>
<dbReference type="Pfam" id="PF08843">
    <property type="entry name" value="AbiEii"/>
    <property type="match status" value="1"/>
</dbReference>